<dbReference type="Pfam" id="PF03703">
    <property type="entry name" value="bPH_2"/>
    <property type="match status" value="1"/>
</dbReference>
<feature type="transmembrane region" description="Helical" evidence="1">
    <location>
        <begin position="36"/>
        <end position="54"/>
    </location>
</feature>
<evidence type="ECO:0000313" key="4">
    <source>
        <dbReference type="Proteomes" id="UP000309488"/>
    </source>
</evidence>
<evidence type="ECO:0000256" key="1">
    <source>
        <dbReference type="SAM" id="Phobius"/>
    </source>
</evidence>
<feature type="transmembrane region" description="Helical" evidence="1">
    <location>
        <begin position="12"/>
        <end position="30"/>
    </location>
</feature>
<dbReference type="PANTHER" id="PTHR37938">
    <property type="entry name" value="BLL0215 PROTEIN"/>
    <property type="match status" value="1"/>
</dbReference>
<dbReference type="EMBL" id="SWBR01000003">
    <property type="protein sequence ID" value="TKC08035.1"/>
    <property type="molecule type" value="Genomic_DNA"/>
</dbReference>
<keyword evidence="1" id="KW-0812">Transmembrane</keyword>
<protein>
    <recommendedName>
        <fullName evidence="2">YdbS-like PH domain-containing protein</fullName>
    </recommendedName>
</protein>
<accession>A0A4V5P129</accession>
<dbReference type="InterPro" id="IPR005182">
    <property type="entry name" value="YdbS-like_PH"/>
</dbReference>
<evidence type="ECO:0000259" key="2">
    <source>
        <dbReference type="Pfam" id="PF03703"/>
    </source>
</evidence>
<dbReference type="OrthoDB" id="793280at2"/>
<name>A0A4V5P129_9SPHI</name>
<organism evidence="3 4">
    <name type="scientific">Pedobacter polaris</name>
    <dbReference type="NCBI Taxonomy" id="2571273"/>
    <lineage>
        <taxon>Bacteria</taxon>
        <taxon>Pseudomonadati</taxon>
        <taxon>Bacteroidota</taxon>
        <taxon>Sphingobacteriia</taxon>
        <taxon>Sphingobacteriales</taxon>
        <taxon>Sphingobacteriaceae</taxon>
        <taxon>Pedobacter</taxon>
    </lineage>
</organism>
<proteinExistence type="predicted"/>
<reference evidence="3 4" key="1">
    <citation type="submission" date="2019-04" db="EMBL/GenBank/DDBJ databases">
        <title>Pedobacter sp. RP-3-22 sp. nov., isolated from Arctic soil.</title>
        <authorList>
            <person name="Dahal R.H."/>
            <person name="Kim D.-U."/>
        </authorList>
    </citation>
    <scope>NUCLEOTIDE SEQUENCE [LARGE SCALE GENOMIC DNA]</scope>
    <source>
        <strain evidence="3 4">RP-3-22</strain>
    </source>
</reference>
<dbReference type="PANTHER" id="PTHR37938:SF1">
    <property type="entry name" value="BLL0215 PROTEIN"/>
    <property type="match status" value="1"/>
</dbReference>
<sequence length="152" mass="17883">MNSQNQFEIKPTTIFGFIKVFPLILLAIAFLVLANVYFPILIIGSLITMIVAWYKYMFIRYISYLITEETIKIRTGIFIKRIDNLELYRVKDYVVVQSFIMQIFKIMNVTLITTDQLNKNIALIGIPQSDITDVLREYVQKARINNRIFEMN</sequence>
<dbReference type="Proteomes" id="UP000309488">
    <property type="component" value="Unassembled WGS sequence"/>
</dbReference>
<keyword evidence="1" id="KW-0472">Membrane</keyword>
<comment type="caution">
    <text evidence="3">The sequence shown here is derived from an EMBL/GenBank/DDBJ whole genome shotgun (WGS) entry which is preliminary data.</text>
</comment>
<dbReference type="RefSeq" id="WP_136841601.1">
    <property type="nucleotide sequence ID" value="NZ_SWBR01000003.1"/>
</dbReference>
<gene>
    <name evidence="3" type="ORF">FA048_12795</name>
</gene>
<evidence type="ECO:0000313" key="3">
    <source>
        <dbReference type="EMBL" id="TKC08035.1"/>
    </source>
</evidence>
<keyword evidence="1" id="KW-1133">Transmembrane helix</keyword>
<dbReference type="AlphaFoldDB" id="A0A4V5P129"/>
<keyword evidence="4" id="KW-1185">Reference proteome</keyword>
<feature type="domain" description="YdbS-like PH" evidence="2">
    <location>
        <begin position="61"/>
        <end position="129"/>
    </location>
</feature>